<name>A0ACC1TF00_9APHY</name>
<keyword evidence="2" id="KW-1185">Reference proteome</keyword>
<dbReference type="Proteomes" id="UP001148662">
    <property type="component" value="Unassembled WGS sequence"/>
</dbReference>
<proteinExistence type="predicted"/>
<accession>A0ACC1TF00</accession>
<evidence type="ECO:0000313" key="2">
    <source>
        <dbReference type="Proteomes" id="UP001148662"/>
    </source>
</evidence>
<sequence length="124" mass="14169">MTIRKLFPAQSDPEVLPRDETIGNNVTDMMAQVTVSLLCRYEPGNPAEQQTRERCRTRNLGHAEGYEECLLDAVIIVTTAYRRTRLQSQLEIATYTFLVVLIDDFRASILDLEAFAPNLLRRLP</sequence>
<comment type="caution">
    <text evidence="1">The sequence shown here is derived from an EMBL/GenBank/DDBJ whole genome shotgun (WGS) entry which is preliminary data.</text>
</comment>
<organism evidence="1 2">
    <name type="scientific">Phlebia brevispora</name>
    <dbReference type="NCBI Taxonomy" id="194682"/>
    <lineage>
        <taxon>Eukaryota</taxon>
        <taxon>Fungi</taxon>
        <taxon>Dikarya</taxon>
        <taxon>Basidiomycota</taxon>
        <taxon>Agaricomycotina</taxon>
        <taxon>Agaricomycetes</taxon>
        <taxon>Polyporales</taxon>
        <taxon>Meruliaceae</taxon>
        <taxon>Phlebia</taxon>
    </lineage>
</organism>
<dbReference type="EMBL" id="JANHOG010000006">
    <property type="protein sequence ID" value="KAJ3559854.1"/>
    <property type="molecule type" value="Genomic_DNA"/>
</dbReference>
<evidence type="ECO:0000313" key="1">
    <source>
        <dbReference type="EMBL" id="KAJ3559854.1"/>
    </source>
</evidence>
<protein>
    <submittedName>
        <fullName evidence="1">Uncharacterized protein</fullName>
    </submittedName>
</protein>
<gene>
    <name evidence="1" type="ORF">NM688_g84</name>
</gene>
<reference evidence="1" key="1">
    <citation type="submission" date="2022-07" db="EMBL/GenBank/DDBJ databases">
        <title>Genome Sequence of Phlebia brevispora.</title>
        <authorList>
            <person name="Buettner E."/>
        </authorList>
    </citation>
    <scope>NUCLEOTIDE SEQUENCE</scope>
    <source>
        <strain evidence="1">MPL23</strain>
    </source>
</reference>